<evidence type="ECO:0000313" key="11">
    <source>
        <dbReference type="EMBL" id="KAF0302784.1"/>
    </source>
</evidence>
<evidence type="ECO:0000256" key="4">
    <source>
        <dbReference type="ARBA" id="ARBA00022692"/>
    </source>
</evidence>
<dbReference type="GO" id="GO:0022857">
    <property type="term" value="F:transmembrane transporter activity"/>
    <property type="evidence" value="ECO:0007669"/>
    <property type="project" value="InterPro"/>
</dbReference>
<keyword evidence="4 9" id="KW-0812">Transmembrane</keyword>
<keyword evidence="5" id="KW-0532">Neurotransmitter transport</keyword>
<dbReference type="InterPro" id="IPR050930">
    <property type="entry name" value="MFS_Vesicular_Transporter"/>
</dbReference>
<dbReference type="AlphaFoldDB" id="A0A6A4WG37"/>
<feature type="transmembrane region" description="Helical" evidence="9">
    <location>
        <begin position="190"/>
        <end position="210"/>
    </location>
</feature>
<keyword evidence="7 9" id="KW-0472">Membrane</keyword>
<evidence type="ECO:0000256" key="2">
    <source>
        <dbReference type="ARBA" id="ARBA00006829"/>
    </source>
</evidence>
<keyword evidence="3" id="KW-0813">Transport</keyword>
<evidence type="ECO:0000256" key="1">
    <source>
        <dbReference type="ARBA" id="ARBA00004141"/>
    </source>
</evidence>
<dbReference type="InterPro" id="IPR011701">
    <property type="entry name" value="MFS"/>
</dbReference>
<comment type="caution">
    <text evidence="11">The sequence shown here is derived from an EMBL/GenBank/DDBJ whole genome shotgun (WGS) entry which is preliminary data.</text>
</comment>
<feature type="transmembrane region" description="Helical" evidence="9">
    <location>
        <begin position="250"/>
        <end position="273"/>
    </location>
</feature>
<dbReference type="Proteomes" id="UP000440578">
    <property type="component" value="Unassembled WGS sequence"/>
</dbReference>
<feature type="transmembrane region" description="Helical" evidence="9">
    <location>
        <begin position="111"/>
        <end position="133"/>
    </location>
</feature>
<dbReference type="InterPro" id="IPR036259">
    <property type="entry name" value="MFS_trans_sf"/>
</dbReference>
<feature type="domain" description="Major facilitator superfamily (MFS) profile" evidence="10">
    <location>
        <begin position="1"/>
        <end position="350"/>
    </location>
</feature>
<feature type="transmembrane region" description="Helical" evidence="9">
    <location>
        <begin position="48"/>
        <end position="71"/>
    </location>
</feature>
<dbReference type="EMBL" id="VIIS01001010">
    <property type="protein sequence ID" value="KAF0302784.1"/>
    <property type="molecule type" value="Genomic_DNA"/>
</dbReference>
<comment type="subcellular location">
    <subcellularLocation>
        <location evidence="1">Membrane</location>
        <topology evidence="1">Multi-pass membrane protein</topology>
    </subcellularLocation>
</comment>
<feature type="region of interest" description="Disordered" evidence="8">
    <location>
        <begin position="351"/>
        <end position="392"/>
    </location>
</feature>
<feature type="compositionally biased region" description="Basic and acidic residues" evidence="8">
    <location>
        <begin position="358"/>
        <end position="372"/>
    </location>
</feature>
<evidence type="ECO:0000259" key="10">
    <source>
        <dbReference type="PROSITE" id="PS50850"/>
    </source>
</evidence>
<evidence type="ECO:0000256" key="7">
    <source>
        <dbReference type="ARBA" id="ARBA00023136"/>
    </source>
</evidence>
<accession>A0A6A4WG37</accession>
<comment type="similarity">
    <text evidence="2">Belongs to the major facilitator superfamily. Vesicular transporter family.</text>
</comment>
<feature type="transmembrane region" description="Helical" evidence="9">
    <location>
        <begin position="222"/>
        <end position="244"/>
    </location>
</feature>
<dbReference type="InterPro" id="IPR020846">
    <property type="entry name" value="MFS_dom"/>
</dbReference>
<proteinExistence type="inferred from homology"/>
<dbReference type="PANTHER" id="PTHR23506">
    <property type="entry name" value="GH10249P"/>
    <property type="match status" value="1"/>
</dbReference>
<dbReference type="PRINTS" id="PR01035">
    <property type="entry name" value="TCRTETA"/>
</dbReference>
<dbReference type="SUPFAM" id="SSF103473">
    <property type="entry name" value="MFS general substrate transporter"/>
    <property type="match status" value="1"/>
</dbReference>
<dbReference type="Gene3D" id="1.20.1250.20">
    <property type="entry name" value="MFS general substrate transporter like domains"/>
    <property type="match status" value="2"/>
</dbReference>
<feature type="compositionally biased region" description="Polar residues" evidence="8">
    <location>
        <begin position="379"/>
        <end position="392"/>
    </location>
</feature>
<evidence type="ECO:0000256" key="5">
    <source>
        <dbReference type="ARBA" id="ARBA00022775"/>
    </source>
</evidence>
<name>A0A6A4WG37_AMPAM</name>
<dbReference type="PROSITE" id="PS50850">
    <property type="entry name" value="MFS"/>
    <property type="match status" value="1"/>
</dbReference>
<sequence length="398" mass="42153">MPNKGAFQKLNKLGPKFVFNAGIFTTASCSILFGFLDKVEDTRLFIGLSFAIRIVEAMGNAGFLTASFSIIAKEFPDNVATTFASLETFFGIGLIVGPTVGGALYQLGGYTLPFVSLGGVLFFTAVLTFVLLPNHDDHSCKDSKGGGIRRALRVPGIALAAFSIISASCSIGFIQALLEPHLRPFELKPVVLGLMFVINGGVYALCAPAWGWLCDNHLRPKVVTAVSAVMVIIGFGLMGPLPFLGVAPSLGLISFALVVHGVGFGGEVVAAFVDAHREAVYNGFPDNLDTYSMVSGLWTSMFAFGAFVGPSVAGILYDHFGFGYATLLVVIMHVVLLAAVLLFLATRRRPAGHTQPPADKEKGGDAPADQEKLPLLTGSFDSSYGSEDNVSTSELVVW</sequence>
<evidence type="ECO:0000256" key="8">
    <source>
        <dbReference type="SAM" id="MobiDB-lite"/>
    </source>
</evidence>
<feature type="transmembrane region" description="Helical" evidence="9">
    <location>
        <begin position="154"/>
        <end position="178"/>
    </location>
</feature>
<evidence type="ECO:0000313" key="12">
    <source>
        <dbReference type="Proteomes" id="UP000440578"/>
    </source>
</evidence>
<feature type="transmembrane region" description="Helical" evidence="9">
    <location>
        <begin position="322"/>
        <end position="345"/>
    </location>
</feature>
<keyword evidence="6 9" id="KW-1133">Transmembrane helix</keyword>
<keyword evidence="12" id="KW-1185">Reference proteome</keyword>
<feature type="transmembrane region" description="Helical" evidence="9">
    <location>
        <begin position="17"/>
        <end position="36"/>
    </location>
</feature>
<evidence type="ECO:0000256" key="9">
    <source>
        <dbReference type="SAM" id="Phobius"/>
    </source>
</evidence>
<evidence type="ECO:0000256" key="6">
    <source>
        <dbReference type="ARBA" id="ARBA00022989"/>
    </source>
</evidence>
<dbReference type="InterPro" id="IPR001958">
    <property type="entry name" value="Tet-R_TetA/multi-R_MdtG-like"/>
</dbReference>
<evidence type="ECO:0000256" key="3">
    <source>
        <dbReference type="ARBA" id="ARBA00022448"/>
    </source>
</evidence>
<feature type="transmembrane region" description="Helical" evidence="9">
    <location>
        <begin position="294"/>
        <end position="316"/>
    </location>
</feature>
<dbReference type="GO" id="GO:0016020">
    <property type="term" value="C:membrane"/>
    <property type="evidence" value="ECO:0007669"/>
    <property type="project" value="UniProtKB-SubCell"/>
</dbReference>
<dbReference type="PANTHER" id="PTHR23506:SF26">
    <property type="entry name" value="MFS-TYPE TRANSPORTER SLC18B1"/>
    <property type="match status" value="1"/>
</dbReference>
<dbReference type="OrthoDB" id="446368at2759"/>
<reference evidence="11 12" key="1">
    <citation type="submission" date="2019-07" db="EMBL/GenBank/DDBJ databases">
        <title>Draft genome assembly of a fouling barnacle, Amphibalanus amphitrite (Darwin, 1854): The first reference genome for Thecostraca.</title>
        <authorList>
            <person name="Kim W."/>
        </authorList>
    </citation>
    <scope>NUCLEOTIDE SEQUENCE [LARGE SCALE GENOMIC DNA]</scope>
    <source>
        <strain evidence="11">SNU_AA5</strain>
        <tissue evidence="11">Soma without cirri and trophi</tissue>
    </source>
</reference>
<dbReference type="PROSITE" id="PS51257">
    <property type="entry name" value="PROKAR_LIPOPROTEIN"/>
    <property type="match status" value="1"/>
</dbReference>
<protein>
    <submittedName>
        <fullName evidence="11">MFS-type transporter SLC18B1</fullName>
    </submittedName>
</protein>
<feature type="transmembrane region" description="Helical" evidence="9">
    <location>
        <begin position="83"/>
        <end position="105"/>
    </location>
</feature>
<dbReference type="Pfam" id="PF07690">
    <property type="entry name" value="MFS_1"/>
    <property type="match status" value="2"/>
</dbReference>
<organism evidence="11 12">
    <name type="scientific">Amphibalanus amphitrite</name>
    <name type="common">Striped barnacle</name>
    <name type="synonym">Balanus amphitrite</name>
    <dbReference type="NCBI Taxonomy" id="1232801"/>
    <lineage>
        <taxon>Eukaryota</taxon>
        <taxon>Metazoa</taxon>
        <taxon>Ecdysozoa</taxon>
        <taxon>Arthropoda</taxon>
        <taxon>Crustacea</taxon>
        <taxon>Multicrustacea</taxon>
        <taxon>Cirripedia</taxon>
        <taxon>Thoracica</taxon>
        <taxon>Thoracicalcarea</taxon>
        <taxon>Balanomorpha</taxon>
        <taxon>Balanoidea</taxon>
        <taxon>Balanidae</taxon>
        <taxon>Amphibalaninae</taxon>
        <taxon>Amphibalanus</taxon>
    </lineage>
</organism>
<gene>
    <name evidence="11" type="primary">Slc18b1_28</name>
    <name evidence="11" type="ORF">FJT64_025151</name>
</gene>